<dbReference type="GO" id="GO:0032259">
    <property type="term" value="P:methylation"/>
    <property type="evidence" value="ECO:0007669"/>
    <property type="project" value="UniProtKB-KW"/>
</dbReference>
<dbReference type="InterPro" id="IPR029063">
    <property type="entry name" value="SAM-dependent_MTases_sf"/>
</dbReference>
<dbReference type="SUPFAM" id="SSF53335">
    <property type="entry name" value="S-adenosyl-L-methionine-dependent methyltransferases"/>
    <property type="match status" value="1"/>
</dbReference>
<keyword evidence="2" id="KW-0808">Transferase</keyword>
<dbReference type="Gene3D" id="3.40.50.150">
    <property type="entry name" value="Vaccinia Virus protein VP39"/>
    <property type="match status" value="1"/>
</dbReference>
<evidence type="ECO:0000256" key="2">
    <source>
        <dbReference type="ARBA" id="ARBA00022679"/>
    </source>
</evidence>
<keyword evidence="1 3" id="KW-0489">Methyltransferase</keyword>
<dbReference type="RefSeq" id="WP_202654990.1">
    <property type="nucleotide sequence ID" value="NZ_JAESWB010000233.1"/>
</dbReference>
<dbReference type="InterPro" id="IPR016874">
    <property type="entry name" value="TcmP-like"/>
</dbReference>
<name>A0ABS1TQY3_9BACI</name>
<proteinExistence type="predicted"/>
<dbReference type="PANTHER" id="PTHR43619">
    <property type="entry name" value="S-ADENOSYL-L-METHIONINE-DEPENDENT METHYLTRANSFERASE YKTD-RELATED"/>
    <property type="match status" value="1"/>
</dbReference>
<evidence type="ECO:0000313" key="4">
    <source>
        <dbReference type="Proteomes" id="UP000623967"/>
    </source>
</evidence>
<gene>
    <name evidence="3" type="ORF">JK635_16215</name>
</gene>
<evidence type="ECO:0000256" key="1">
    <source>
        <dbReference type="ARBA" id="ARBA00022603"/>
    </source>
</evidence>
<dbReference type="Proteomes" id="UP000623967">
    <property type="component" value="Unassembled WGS sequence"/>
</dbReference>
<organism evidence="3 4">
    <name type="scientific">Neobacillus paridis</name>
    <dbReference type="NCBI Taxonomy" id="2803862"/>
    <lineage>
        <taxon>Bacteria</taxon>
        <taxon>Bacillati</taxon>
        <taxon>Bacillota</taxon>
        <taxon>Bacilli</taxon>
        <taxon>Bacillales</taxon>
        <taxon>Bacillaceae</taxon>
        <taxon>Neobacillus</taxon>
    </lineage>
</organism>
<evidence type="ECO:0000313" key="3">
    <source>
        <dbReference type="EMBL" id="MBL4953731.1"/>
    </source>
</evidence>
<accession>A0ABS1TQY3</accession>
<protein>
    <submittedName>
        <fullName evidence="3">Class I SAM-dependent methyltransferase</fullName>
    </submittedName>
</protein>
<reference evidence="3 4" key="1">
    <citation type="submission" date="2021-01" db="EMBL/GenBank/DDBJ databases">
        <title>Genome public.</title>
        <authorList>
            <person name="Liu C."/>
            <person name="Sun Q."/>
        </authorList>
    </citation>
    <scope>NUCLEOTIDE SEQUENCE [LARGE SCALE GENOMIC DNA]</scope>
    <source>
        <strain evidence="3 4">YIM B02564</strain>
    </source>
</reference>
<comment type="caution">
    <text evidence="3">The sequence shown here is derived from an EMBL/GenBank/DDBJ whole genome shotgun (WGS) entry which is preliminary data.</text>
</comment>
<dbReference type="Pfam" id="PF04072">
    <property type="entry name" value="LCM"/>
    <property type="match status" value="1"/>
</dbReference>
<dbReference type="InterPro" id="IPR007213">
    <property type="entry name" value="Ppm1/Ppm2/Tcmp"/>
</dbReference>
<dbReference type="GO" id="GO:0008168">
    <property type="term" value="F:methyltransferase activity"/>
    <property type="evidence" value="ECO:0007669"/>
    <property type="project" value="UniProtKB-KW"/>
</dbReference>
<sequence length="268" mass="31009">MDSRKINLSEEKETLLITLLAKAMDSRTKNPILSDKKAEEILNMIDYDFEKINSFGNEIMVIRAKQLDTWLQEFIGKNPDATVLNLGCGLDTRITRINPPSIVQWFDVDFPEVIELRKSFFSNHEGYQMIPSSVTELEWLKKIPNNKRAMIIAEGLLEYLSEEAVKELLNRLTSHFPHGQIAFDIMNSFAIQSGKEKLEKTTGAVHKWMVDDIQDVDKLDPSLKRVTNLSVFKSKSIHNLPFKTRFLYSAMCLIPSFRNMMRLLLYKF</sequence>
<keyword evidence="4" id="KW-1185">Reference proteome</keyword>
<dbReference type="PIRSF" id="PIRSF028177">
    <property type="entry name" value="Polyketide_synth_Omtfrase_TcmP"/>
    <property type="match status" value="1"/>
</dbReference>
<dbReference type="EMBL" id="JAESWB010000233">
    <property type="protein sequence ID" value="MBL4953731.1"/>
    <property type="molecule type" value="Genomic_DNA"/>
</dbReference>
<dbReference type="PANTHER" id="PTHR43619:SF2">
    <property type="entry name" value="S-ADENOSYL-L-METHIONINE-DEPENDENT METHYLTRANSFERASES SUPERFAMILY PROTEIN"/>
    <property type="match status" value="1"/>
</dbReference>